<feature type="transmembrane region" description="Helical" evidence="6">
    <location>
        <begin position="70"/>
        <end position="92"/>
    </location>
</feature>
<dbReference type="Proteomes" id="UP001172673">
    <property type="component" value="Unassembled WGS sequence"/>
</dbReference>
<evidence type="ECO:0000256" key="5">
    <source>
        <dbReference type="PROSITE-ProRule" id="PRU00205"/>
    </source>
</evidence>
<feature type="transmembrane region" description="Helical" evidence="6">
    <location>
        <begin position="169"/>
        <end position="187"/>
    </location>
</feature>
<gene>
    <name evidence="8" type="ORF">H2200_004744</name>
</gene>
<comment type="subcellular location">
    <subcellularLocation>
        <location evidence="1">Membrane</location>
        <topology evidence="1">Multi-pass membrane protein</topology>
    </subcellularLocation>
</comment>
<dbReference type="Pfam" id="PF03798">
    <property type="entry name" value="TRAM_LAG1_CLN8"/>
    <property type="match status" value="1"/>
</dbReference>
<feature type="domain" description="TLC" evidence="7">
    <location>
        <begin position="65"/>
        <end position="281"/>
    </location>
</feature>
<organism evidence="8 9">
    <name type="scientific">Cladophialophora chaetospira</name>
    <dbReference type="NCBI Taxonomy" id="386627"/>
    <lineage>
        <taxon>Eukaryota</taxon>
        <taxon>Fungi</taxon>
        <taxon>Dikarya</taxon>
        <taxon>Ascomycota</taxon>
        <taxon>Pezizomycotina</taxon>
        <taxon>Eurotiomycetes</taxon>
        <taxon>Chaetothyriomycetidae</taxon>
        <taxon>Chaetothyriales</taxon>
        <taxon>Herpotrichiellaceae</taxon>
        <taxon>Cladophialophora</taxon>
    </lineage>
</organism>
<feature type="transmembrane region" description="Helical" evidence="6">
    <location>
        <begin position="28"/>
        <end position="50"/>
    </location>
</feature>
<dbReference type="SMART" id="SM00724">
    <property type="entry name" value="TLC"/>
    <property type="match status" value="1"/>
</dbReference>
<evidence type="ECO:0000256" key="6">
    <source>
        <dbReference type="SAM" id="Phobius"/>
    </source>
</evidence>
<name>A0AA38XDV6_9EURO</name>
<sequence>MMDWYTADIRTAVHSFSSWTNLRLLPQWYPMVLASFATYKLLYNVIGPSLTRWLLPDFYSNLSSRKRLDWDIHIVSFTNAVVITILSGRVVLYDKDWRQMNWEQRAWDHTQPSALALSVGNGYFYWHLLQMIQHREVYGMAMVVHAFAVAFVMTLGFRPAFVAYAPATYLYETSTIFLNINRALAMFKMEGTTAQKVNGLFLVISFFLSRIVWGICVTLQFYHDVYTIFTMQQKDGYTLPARAETLPTWLLVSEVLSCTALQFLNFMWFWKIVQALRRKFVESSSRTKQGKVTTKQE</sequence>
<keyword evidence="9" id="KW-1185">Reference proteome</keyword>
<dbReference type="GO" id="GO:0005783">
    <property type="term" value="C:endoplasmic reticulum"/>
    <property type="evidence" value="ECO:0007669"/>
    <property type="project" value="TreeGrafter"/>
</dbReference>
<dbReference type="InterPro" id="IPR006634">
    <property type="entry name" value="TLC-dom"/>
</dbReference>
<dbReference type="GO" id="GO:0016020">
    <property type="term" value="C:membrane"/>
    <property type="evidence" value="ECO:0007669"/>
    <property type="project" value="UniProtKB-SubCell"/>
</dbReference>
<evidence type="ECO:0000259" key="7">
    <source>
        <dbReference type="PROSITE" id="PS50922"/>
    </source>
</evidence>
<accession>A0AA38XDV6</accession>
<protein>
    <recommendedName>
        <fullName evidence="7">TLC domain-containing protein</fullName>
    </recommendedName>
</protein>
<evidence type="ECO:0000256" key="2">
    <source>
        <dbReference type="ARBA" id="ARBA00022692"/>
    </source>
</evidence>
<dbReference type="PANTHER" id="PTHR13439:SF0">
    <property type="entry name" value="TOPOISOMERASE I DAMAGE AFFECTED PROTEIN 4"/>
    <property type="match status" value="1"/>
</dbReference>
<keyword evidence="4 5" id="KW-0472">Membrane</keyword>
<feature type="transmembrane region" description="Helical" evidence="6">
    <location>
        <begin position="199"/>
        <end position="222"/>
    </location>
</feature>
<dbReference type="AlphaFoldDB" id="A0AA38XDV6"/>
<keyword evidence="3 6" id="KW-1133">Transmembrane helix</keyword>
<evidence type="ECO:0000256" key="4">
    <source>
        <dbReference type="ARBA" id="ARBA00023136"/>
    </source>
</evidence>
<comment type="caution">
    <text evidence="8">The sequence shown here is derived from an EMBL/GenBank/DDBJ whole genome shotgun (WGS) entry which is preliminary data.</text>
</comment>
<dbReference type="GO" id="GO:0055088">
    <property type="term" value="P:lipid homeostasis"/>
    <property type="evidence" value="ECO:0007669"/>
    <property type="project" value="TreeGrafter"/>
</dbReference>
<feature type="transmembrane region" description="Helical" evidence="6">
    <location>
        <begin position="137"/>
        <end position="157"/>
    </location>
</feature>
<feature type="transmembrane region" description="Helical" evidence="6">
    <location>
        <begin position="249"/>
        <end position="270"/>
    </location>
</feature>
<evidence type="ECO:0000313" key="9">
    <source>
        <dbReference type="Proteomes" id="UP001172673"/>
    </source>
</evidence>
<evidence type="ECO:0000256" key="1">
    <source>
        <dbReference type="ARBA" id="ARBA00004141"/>
    </source>
</evidence>
<dbReference type="EMBL" id="JAPDRK010000006">
    <property type="protein sequence ID" value="KAJ9611560.1"/>
    <property type="molecule type" value="Genomic_DNA"/>
</dbReference>
<dbReference type="PANTHER" id="PTHR13439">
    <property type="entry name" value="CT120 PROTEIN"/>
    <property type="match status" value="1"/>
</dbReference>
<proteinExistence type="predicted"/>
<evidence type="ECO:0000313" key="8">
    <source>
        <dbReference type="EMBL" id="KAJ9611560.1"/>
    </source>
</evidence>
<dbReference type="PROSITE" id="PS50922">
    <property type="entry name" value="TLC"/>
    <property type="match status" value="1"/>
</dbReference>
<reference evidence="8" key="1">
    <citation type="submission" date="2022-10" db="EMBL/GenBank/DDBJ databases">
        <title>Culturing micro-colonial fungi from biological soil crusts in the Mojave desert and describing Neophaeococcomyces mojavensis, and introducing the new genera and species Taxawa tesnikishii.</title>
        <authorList>
            <person name="Kurbessoian T."/>
            <person name="Stajich J.E."/>
        </authorList>
    </citation>
    <scope>NUCLEOTIDE SEQUENCE</scope>
    <source>
        <strain evidence="8">TK_41</strain>
    </source>
</reference>
<keyword evidence="2 5" id="KW-0812">Transmembrane</keyword>
<dbReference type="InterPro" id="IPR050846">
    <property type="entry name" value="TLCD"/>
</dbReference>
<evidence type="ECO:0000256" key="3">
    <source>
        <dbReference type="ARBA" id="ARBA00022989"/>
    </source>
</evidence>